<accession>A0A948WXP0</accession>
<dbReference type="AlphaFoldDB" id="A0A948WXP0"/>
<reference evidence="1" key="1">
    <citation type="journal article" date="2021" name="PeerJ">
        <title>Extensive microbial diversity within the chicken gut microbiome revealed by metagenomics and culture.</title>
        <authorList>
            <person name="Gilroy R."/>
            <person name="Ravi A."/>
            <person name="Getino M."/>
            <person name="Pursley I."/>
            <person name="Horton D.L."/>
            <person name="Alikhan N.F."/>
            <person name="Baker D."/>
            <person name="Gharbi K."/>
            <person name="Hall N."/>
            <person name="Watson M."/>
            <person name="Adriaenssens E.M."/>
            <person name="Foster-Nyarko E."/>
            <person name="Jarju S."/>
            <person name="Secka A."/>
            <person name="Antonio M."/>
            <person name="Oren A."/>
            <person name="Chaudhuri R.R."/>
            <person name="La Ragione R."/>
            <person name="Hildebrand F."/>
            <person name="Pallen M.J."/>
        </authorList>
    </citation>
    <scope>NUCLEOTIDE SEQUENCE</scope>
    <source>
        <strain evidence="1">G4-2901</strain>
    </source>
</reference>
<evidence type="ECO:0000313" key="2">
    <source>
        <dbReference type="Proteomes" id="UP000783796"/>
    </source>
</evidence>
<protein>
    <submittedName>
        <fullName evidence="1">DUF4374 domain-containing protein</fullName>
    </submittedName>
</protein>
<proteinExistence type="predicted"/>
<organism evidence="1 2">
    <name type="scientific">Candidatus Phocaeicola faecigallinarum</name>
    <dbReference type="NCBI Taxonomy" id="2838732"/>
    <lineage>
        <taxon>Bacteria</taxon>
        <taxon>Pseudomonadati</taxon>
        <taxon>Bacteroidota</taxon>
        <taxon>Bacteroidia</taxon>
        <taxon>Bacteroidales</taxon>
        <taxon>Bacteroidaceae</taxon>
        <taxon>Phocaeicola</taxon>
    </lineage>
</organism>
<dbReference type="InterPro" id="IPR025401">
    <property type="entry name" value="DUF4374"/>
</dbReference>
<comment type="caution">
    <text evidence="1">The sequence shown here is derived from an EMBL/GenBank/DDBJ whole genome shotgun (WGS) entry which is preliminary data.</text>
</comment>
<reference evidence="1" key="2">
    <citation type="submission" date="2021-04" db="EMBL/GenBank/DDBJ databases">
        <authorList>
            <person name="Gilroy R."/>
        </authorList>
    </citation>
    <scope>NUCLEOTIDE SEQUENCE</scope>
    <source>
        <strain evidence="1">G4-2901</strain>
    </source>
</reference>
<gene>
    <name evidence="1" type="ORF">H9777_11085</name>
</gene>
<dbReference type="EMBL" id="JAHLFW010000089">
    <property type="protein sequence ID" value="MBU3838829.1"/>
    <property type="molecule type" value="Genomic_DNA"/>
</dbReference>
<evidence type="ECO:0000313" key="1">
    <source>
        <dbReference type="EMBL" id="MBU3838829.1"/>
    </source>
</evidence>
<name>A0A948WXP0_9BACT</name>
<sequence length="414" mass="45280">MSGSGESNGAYLQLTPDAKTGILDPANPEGRIFFSGNNPDFINYNNEILVGMNYPSQGGSSSDYITMAWKLQDGKLVQHGNGVALDGDVKARGIFQNYLIGMSDQTGNGHYERVKYINVETFDAAAVDGIIDCDDLSKEPASLMDGETWGVGDIAGYGDYVLLSYATKHLDPDPTSRAKASYSTDLANNLYIGVYKFDPNDSEKEYLKYQNTIIRKSEDYPGKEAGQIKGNLRSRTETGIEVVGNEIYLFCQSTIKNYGKSEPEVPSAVLRISGNNIQNGKPISIDDDYYVNLTETTGHYMWKCFYIGDNKFCLQLYTEPGTAGVSEGSHKKFGIFDVKTKSYTEVTGLPEPTLINDIALAYAADTDNHTITFEVETTDGSLPALYTISTDGKAVKGTEVNAESIQGVSFLKQK</sequence>
<dbReference type="Pfam" id="PF14298">
    <property type="entry name" value="DUF4374"/>
    <property type="match status" value="1"/>
</dbReference>
<dbReference type="Proteomes" id="UP000783796">
    <property type="component" value="Unassembled WGS sequence"/>
</dbReference>